<feature type="transmembrane region" description="Helical" evidence="9">
    <location>
        <begin position="474"/>
        <end position="493"/>
    </location>
</feature>
<dbReference type="Pfam" id="PF24878">
    <property type="entry name" value="YkcB_C"/>
    <property type="match status" value="1"/>
</dbReference>
<keyword evidence="5 9" id="KW-0812">Transmembrane</keyword>
<dbReference type="OrthoDB" id="9810398at2"/>
<dbReference type="RefSeq" id="WP_042231138.1">
    <property type="nucleotide sequence ID" value="NZ_CP026520.1"/>
</dbReference>
<name>A0A410WU09_9BACL</name>
<dbReference type="EMBL" id="CP026520">
    <property type="protein sequence ID" value="QAV17757.1"/>
    <property type="molecule type" value="Genomic_DNA"/>
</dbReference>
<feature type="transmembrane region" description="Helical" evidence="9">
    <location>
        <begin position="139"/>
        <end position="155"/>
    </location>
</feature>
<organism evidence="12 13">
    <name type="scientific">Paenibacillus chitinolyticus</name>
    <dbReference type="NCBI Taxonomy" id="79263"/>
    <lineage>
        <taxon>Bacteria</taxon>
        <taxon>Bacillati</taxon>
        <taxon>Bacillota</taxon>
        <taxon>Bacilli</taxon>
        <taxon>Bacillales</taxon>
        <taxon>Paenibacillaceae</taxon>
        <taxon>Paenibacillus</taxon>
    </lineage>
</organism>
<evidence type="ECO:0000256" key="7">
    <source>
        <dbReference type="ARBA" id="ARBA00023136"/>
    </source>
</evidence>
<dbReference type="AlphaFoldDB" id="A0A410WU09"/>
<dbReference type="Pfam" id="PF13231">
    <property type="entry name" value="PMT_2"/>
    <property type="match status" value="1"/>
</dbReference>
<feature type="transmembrane region" description="Helical" evidence="9">
    <location>
        <begin position="207"/>
        <end position="227"/>
    </location>
</feature>
<feature type="transmembrane region" description="Helical" evidence="9">
    <location>
        <begin position="115"/>
        <end position="133"/>
    </location>
</feature>
<evidence type="ECO:0000256" key="8">
    <source>
        <dbReference type="SAM" id="MobiDB-lite"/>
    </source>
</evidence>
<keyword evidence="2" id="KW-1003">Cell membrane</keyword>
<feature type="transmembrane region" description="Helical" evidence="9">
    <location>
        <begin position="391"/>
        <end position="409"/>
    </location>
</feature>
<dbReference type="GO" id="GO:0016763">
    <property type="term" value="F:pentosyltransferase activity"/>
    <property type="evidence" value="ECO:0007669"/>
    <property type="project" value="TreeGrafter"/>
</dbReference>
<dbReference type="InterPro" id="IPR050297">
    <property type="entry name" value="LipidA_mod_glycosyltrf_83"/>
</dbReference>
<evidence type="ECO:0000313" key="12">
    <source>
        <dbReference type="EMBL" id="QAV17757.1"/>
    </source>
</evidence>
<dbReference type="GO" id="GO:0009103">
    <property type="term" value="P:lipopolysaccharide biosynthetic process"/>
    <property type="evidence" value="ECO:0007669"/>
    <property type="project" value="UniProtKB-ARBA"/>
</dbReference>
<sequence>MISNRRFRVDLPLVFILLLGVFLNTYNIWLDAYANTYYTTAVASMLQNFHNFFFGSLDSAGSVTVDKPPVTFWIQTVSAYIFGLHGWSVILPQALAGVGSILLIYLLVKPSFGTAAARISALVMACTPVAVAVSRTNNIDSMLVFTLLLGTWFLFRAIKRNSVLSLLGAFALIGLGFNMKMLQAYMILPAFVLFYLFAFKSTWKKKAGVLSGAIALMLVISVSWAVIVDSIPASERPYIGSSETNSVLELAFGYNGVSRLTGNQGGGPGGERGGMPGGERRGVDGRTGDAVGTAPGTAGTDSGSAGTTGGQSAAGGAGDNGTLPGVGGATGGSAAVPDGANGGGMPGVPGGDGQGQPPGFGGGPGGGSGGMFGTGEKGPLRLFQSALSGQASWMIPFAALASVALLAGLRRNNFTRKHKESLFWLSWLLPGMAFFSVAGFFHHYYLIMLVPPIAALAGAGWSEMWSAYRSKSGWLSWLLPAAVAVTAAFQVFIMAPYNGTIGSGWTYGVGLTGAAAAIVLIVLKFRITRFSYAAAVAGLLVLLIGPAYWAATPITYGLNSMIPQAGPSGGSDRGAMGQWPGGGMMPGGGSDGAGSGPQNGDGANQGAGPGTQEAGSGDGPDASTGGASIGSETDRSAGGWGAPGAMGGGMGGRSVNEALLAYMKAHIGSTTYLFATSDYNTAAPYIIDKGEKVVTLGGFSGNDPVYTTAQLEDMVKTGKLKYFLISEGGGGRGGNAELTQWLAQHGKKISSEEWQSGSAQTQTDTGAAAGMDGGRMGSMTLYEVTIEDGGNAS</sequence>
<feature type="compositionally biased region" description="Low complexity" evidence="8">
    <location>
        <begin position="292"/>
        <end position="305"/>
    </location>
</feature>
<dbReference type="GO" id="GO:0010041">
    <property type="term" value="P:response to iron(III) ion"/>
    <property type="evidence" value="ECO:0007669"/>
    <property type="project" value="TreeGrafter"/>
</dbReference>
<feature type="transmembrane region" description="Helical" evidence="9">
    <location>
        <begin position="162"/>
        <end position="178"/>
    </location>
</feature>
<feature type="compositionally biased region" description="Gly residues" evidence="8">
    <location>
        <begin position="340"/>
        <end position="374"/>
    </location>
</feature>
<feature type="compositionally biased region" description="Low complexity" evidence="8">
    <location>
        <begin position="757"/>
        <end position="770"/>
    </location>
</feature>
<dbReference type="GO" id="GO:0005886">
    <property type="term" value="C:plasma membrane"/>
    <property type="evidence" value="ECO:0007669"/>
    <property type="project" value="UniProtKB-SubCell"/>
</dbReference>
<evidence type="ECO:0000313" key="13">
    <source>
        <dbReference type="Proteomes" id="UP000288943"/>
    </source>
</evidence>
<accession>A0A410WU09</accession>
<keyword evidence="6 9" id="KW-1133">Transmembrane helix</keyword>
<evidence type="ECO:0000256" key="1">
    <source>
        <dbReference type="ARBA" id="ARBA00004651"/>
    </source>
</evidence>
<dbReference type="PANTHER" id="PTHR33908">
    <property type="entry name" value="MANNOSYLTRANSFERASE YKCB-RELATED"/>
    <property type="match status" value="1"/>
</dbReference>
<comment type="subcellular location">
    <subcellularLocation>
        <location evidence="1">Cell membrane</location>
        <topology evidence="1">Multi-pass membrane protein</topology>
    </subcellularLocation>
</comment>
<dbReference type="Proteomes" id="UP000288943">
    <property type="component" value="Chromosome"/>
</dbReference>
<feature type="region of interest" description="Disordered" evidence="8">
    <location>
        <begin position="261"/>
        <end position="374"/>
    </location>
</feature>
<feature type="transmembrane region" description="Helical" evidence="9">
    <location>
        <begin position="184"/>
        <end position="200"/>
    </location>
</feature>
<feature type="transmembrane region" description="Helical" evidence="9">
    <location>
        <begin position="505"/>
        <end position="523"/>
    </location>
</feature>
<reference evidence="12 13" key="1">
    <citation type="submission" date="2018-01" db="EMBL/GenBank/DDBJ databases">
        <title>The whole genome sequencing and assembly of Paenibacillus chitinolyticus KCCM 41400 strain.</title>
        <authorList>
            <person name="Kim J.-Y."/>
            <person name="Park M.-K."/>
            <person name="Lee Y.-J."/>
            <person name="Yi H."/>
            <person name="Bahn Y.-S."/>
            <person name="Kim J.F."/>
            <person name="Lee D.-W."/>
        </authorList>
    </citation>
    <scope>NUCLEOTIDE SEQUENCE [LARGE SCALE GENOMIC DNA]</scope>
    <source>
        <strain evidence="12 13">KCCM 41400</strain>
    </source>
</reference>
<feature type="transmembrane region" description="Helical" evidence="9">
    <location>
        <begin position="421"/>
        <end position="438"/>
    </location>
</feature>
<feature type="compositionally biased region" description="Gly residues" evidence="8">
    <location>
        <begin position="263"/>
        <end position="277"/>
    </location>
</feature>
<feature type="transmembrane region" description="Helical" evidence="9">
    <location>
        <begin position="90"/>
        <end position="108"/>
    </location>
</feature>
<feature type="transmembrane region" description="Helical" evidence="9">
    <location>
        <begin position="530"/>
        <end position="551"/>
    </location>
</feature>
<evidence type="ECO:0000259" key="11">
    <source>
        <dbReference type="Pfam" id="PF24878"/>
    </source>
</evidence>
<keyword evidence="7 9" id="KW-0472">Membrane</keyword>
<evidence type="ECO:0000259" key="10">
    <source>
        <dbReference type="Pfam" id="PF13231"/>
    </source>
</evidence>
<dbReference type="InterPro" id="IPR056785">
    <property type="entry name" value="YkcA/B-like_C"/>
</dbReference>
<feature type="transmembrane region" description="Helical" evidence="9">
    <location>
        <begin position="12"/>
        <end position="29"/>
    </location>
</feature>
<feature type="transmembrane region" description="Helical" evidence="9">
    <location>
        <begin position="444"/>
        <end position="462"/>
    </location>
</feature>
<feature type="region of interest" description="Disordered" evidence="8">
    <location>
        <begin position="567"/>
        <end position="644"/>
    </location>
</feature>
<evidence type="ECO:0000256" key="9">
    <source>
        <dbReference type="SAM" id="Phobius"/>
    </source>
</evidence>
<evidence type="ECO:0000256" key="6">
    <source>
        <dbReference type="ARBA" id="ARBA00022989"/>
    </source>
</evidence>
<keyword evidence="4 12" id="KW-0808">Transferase</keyword>
<evidence type="ECO:0000256" key="5">
    <source>
        <dbReference type="ARBA" id="ARBA00022692"/>
    </source>
</evidence>
<dbReference type="KEGG" id="pchi:PC41400_08800"/>
<keyword evidence="3" id="KW-0328">Glycosyltransferase</keyword>
<protein>
    <submittedName>
        <fullName evidence="12">Glycosyltransferase family 39 protein</fullName>
    </submittedName>
</protein>
<evidence type="ECO:0000256" key="3">
    <source>
        <dbReference type="ARBA" id="ARBA00022676"/>
    </source>
</evidence>
<feature type="domain" description="Putative mannosyltransferase YkcA/B-like C-terminal" evidence="11">
    <location>
        <begin position="659"/>
        <end position="745"/>
    </location>
</feature>
<feature type="domain" description="Glycosyltransferase RgtA/B/C/D-like" evidence="10">
    <location>
        <begin position="66"/>
        <end position="224"/>
    </location>
</feature>
<feature type="compositionally biased region" description="Gly residues" evidence="8">
    <location>
        <begin position="579"/>
        <end position="609"/>
    </location>
</feature>
<feature type="compositionally biased region" description="Gly residues" evidence="8">
    <location>
        <begin position="306"/>
        <end position="331"/>
    </location>
</feature>
<proteinExistence type="predicted"/>
<dbReference type="PANTHER" id="PTHR33908:SF3">
    <property type="entry name" value="UNDECAPRENYL PHOSPHATE-ALPHA-4-AMINO-4-DEOXY-L-ARABINOSE ARABINOSYL TRANSFERASE"/>
    <property type="match status" value="1"/>
</dbReference>
<evidence type="ECO:0000256" key="2">
    <source>
        <dbReference type="ARBA" id="ARBA00022475"/>
    </source>
</evidence>
<gene>
    <name evidence="12" type="ORF">PC41400_08800</name>
</gene>
<feature type="compositionally biased region" description="Basic and acidic residues" evidence="8">
    <location>
        <begin position="278"/>
        <end position="287"/>
    </location>
</feature>
<evidence type="ECO:0000256" key="4">
    <source>
        <dbReference type="ARBA" id="ARBA00022679"/>
    </source>
</evidence>
<dbReference type="InterPro" id="IPR038731">
    <property type="entry name" value="RgtA/B/C-like"/>
</dbReference>
<feature type="region of interest" description="Disordered" evidence="8">
    <location>
        <begin position="751"/>
        <end position="772"/>
    </location>
</feature>
<dbReference type="GeneID" id="95374908"/>